<dbReference type="EMBL" id="LJUI01000166">
    <property type="protein sequence ID" value="KPK66438.1"/>
    <property type="molecule type" value="Genomic_DNA"/>
</dbReference>
<dbReference type="SUPFAM" id="SSF51735">
    <property type="entry name" value="NAD(P)-binding Rossmann-fold domains"/>
    <property type="match status" value="1"/>
</dbReference>
<comment type="cofactor">
    <cofactor evidence="2">
        <name>NAD(+)</name>
        <dbReference type="ChEBI" id="CHEBI:57540"/>
    </cofactor>
</comment>
<dbReference type="GO" id="GO:0009225">
    <property type="term" value="P:nucleotide-sugar metabolic process"/>
    <property type="evidence" value="ECO:0007669"/>
    <property type="project" value="InterPro"/>
</dbReference>
<dbReference type="InterPro" id="IPR005888">
    <property type="entry name" value="dTDP_Gluc_deHydtase"/>
</dbReference>
<dbReference type="InterPro" id="IPR016040">
    <property type="entry name" value="NAD(P)-bd_dom"/>
</dbReference>
<evidence type="ECO:0000256" key="4">
    <source>
        <dbReference type="ARBA" id="ARBA00011990"/>
    </source>
</evidence>
<sequence>MMGYLLVTGGAGFIGSNFVRRMLREHPERKMMILDALTYAGNLDNFSEEERSHPNFDFRHGDIRDPKAVADAMKGADQVIHFAAETHVDRSIDNADPFVSTDVKGTQVLLEALRRSDVERFIHISTSEVYGTAESVPMTEDHPLKPMSPYAGCKVGADRLAYSYYATYDLPIVIIRPFNNYGPNQFPEKLIPFFILNALQDKPLPMYGDGKNTRDWVFVEDCCEGLGRALAQDLAKLKGEVINLGTGKETNVLTITDQILTHIGKPLELKKFVADRPGHVKRHCASTAKAQKLLGWRAKTEFKVGLGKMIDWYVENERWWRNIIETKREYHEFTVRWYEETLPGGGRPRG</sequence>
<dbReference type="CDD" id="cd05246">
    <property type="entry name" value="dTDP_GD_SDR_e"/>
    <property type="match status" value="1"/>
</dbReference>
<protein>
    <recommendedName>
        <fullName evidence="4">dTDP-glucose 4,6-dehydratase</fullName>
        <ecNumber evidence="4">4.2.1.46</ecNumber>
    </recommendedName>
</protein>
<evidence type="ECO:0000313" key="9">
    <source>
        <dbReference type="Proteomes" id="UP000051717"/>
    </source>
</evidence>
<dbReference type="PATRIC" id="fig|1703774.3.peg.2079"/>
<comment type="similarity">
    <text evidence="3">Belongs to the NAD(P)-dependent epimerase/dehydratase family. dTDP-glucose dehydratase subfamily.</text>
</comment>
<proteinExistence type="inferred from homology"/>
<organism evidence="8 9">
    <name type="scientific">candidate division TA06 bacterium SM23_40</name>
    <dbReference type="NCBI Taxonomy" id="1703774"/>
    <lineage>
        <taxon>Bacteria</taxon>
        <taxon>Bacteria division TA06</taxon>
    </lineage>
</organism>
<dbReference type="Proteomes" id="UP000051717">
    <property type="component" value="Unassembled WGS sequence"/>
</dbReference>
<dbReference type="PANTHER" id="PTHR43000">
    <property type="entry name" value="DTDP-D-GLUCOSE 4,6-DEHYDRATASE-RELATED"/>
    <property type="match status" value="1"/>
</dbReference>
<evidence type="ECO:0000256" key="6">
    <source>
        <dbReference type="ARBA" id="ARBA00023239"/>
    </source>
</evidence>
<dbReference type="EC" id="4.2.1.46" evidence="4"/>
<feature type="domain" description="NAD(P)-binding" evidence="7">
    <location>
        <begin position="6"/>
        <end position="309"/>
    </location>
</feature>
<evidence type="ECO:0000259" key="7">
    <source>
        <dbReference type="Pfam" id="PF16363"/>
    </source>
</evidence>
<dbReference type="Gene3D" id="3.40.50.720">
    <property type="entry name" value="NAD(P)-binding Rossmann-like Domain"/>
    <property type="match status" value="1"/>
</dbReference>
<evidence type="ECO:0000256" key="2">
    <source>
        <dbReference type="ARBA" id="ARBA00001911"/>
    </source>
</evidence>
<evidence type="ECO:0000256" key="5">
    <source>
        <dbReference type="ARBA" id="ARBA00023027"/>
    </source>
</evidence>
<dbReference type="GO" id="GO:0008460">
    <property type="term" value="F:dTDP-glucose 4,6-dehydratase activity"/>
    <property type="evidence" value="ECO:0007669"/>
    <property type="project" value="UniProtKB-EC"/>
</dbReference>
<keyword evidence="6" id="KW-0456">Lyase</keyword>
<dbReference type="FunFam" id="3.40.50.720:FF:000304">
    <property type="entry name" value="UDP-glucose 4,6-dehydratase"/>
    <property type="match status" value="1"/>
</dbReference>
<evidence type="ECO:0000313" key="8">
    <source>
        <dbReference type="EMBL" id="KPK66438.1"/>
    </source>
</evidence>
<dbReference type="Gene3D" id="3.90.25.10">
    <property type="entry name" value="UDP-galactose 4-epimerase, domain 1"/>
    <property type="match status" value="1"/>
</dbReference>
<keyword evidence="5" id="KW-0520">NAD</keyword>
<dbReference type="AlphaFoldDB" id="A0A0S8G0H5"/>
<dbReference type="InterPro" id="IPR036291">
    <property type="entry name" value="NAD(P)-bd_dom_sf"/>
</dbReference>
<dbReference type="Pfam" id="PF16363">
    <property type="entry name" value="GDP_Man_Dehyd"/>
    <property type="match status" value="1"/>
</dbReference>
<evidence type="ECO:0000256" key="3">
    <source>
        <dbReference type="ARBA" id="ARBA00008178"/>
    </source>
</evidence>
<reference evidence="8 9" key="1">
    <citation type="journal article" date="2015" name="Microbiome">
        <title>Genomic resolution of linkages in carbon, nitrogen, and sulfur cycling among widespread estuary sediment bacteria.</title>
        <authorList>
            <person name="Baker B.J."/>
            <person name="Lazar C.S."/>
            <person name="Teske A.P."/>
            <person name="Dick G.J."/>
        </authorList>
    </citation>
    <scope>NUCLEOTIDE SEQUENCE [LARGE SCALE GENOMIC DNA]</scope>
    <source>
        <strain evidence="8">SM23_40</strain>
    </source>
</reference>
<name>A0A0S8G0H5_UNCT6</name>
<comment type="caution">
    <text evidence="8">The sequence shown here is derived from an EMBL/GenBank/DDBJ whole genome shotgun (WGS) entry which is preliminary data.</text>
</comment>
<comment type="catalytic activity">
    <reaction evidence="1">
        <text>dTDP-alpha-D-glucose = dTDP-4-dehydro-6-deoxy-alpha-D-glucose + H2O</text>
        <dbReference type="Rhea" id="RHEA:17221"/>
        <dbReference type="ChEBI" id="CHEBI:15377"/>
        <dbReference type="ChEBI" id="CHEBI:57477"/>
        <dbReference type="ChEBI" id="CHEBI:57649"/>
        <dbReference type="EC" id="4.2.1.46"/>
    </reaction>
</comment>
<evidence type="ECO:0000256" key="1">
    <source>
        <dbReference type="ARBA" id="ARBA00001539"/>
    </source>
</evidence>
<accession>A0A0S8G0H5</accession>
<gene>
    <name evidence="8" type="ORF">AMJ82_11830</name>
</gene>